<dbReference type="GO" id="GO:0005507">
    <property type="term" value="F:copper ion binding"/>
    <property type="evidence" value="ECO:0007669"/>
    <property type="project" value="InterPro"/>
</dbReference>
<protein>
    <submittedName>
        <fullName evidence="2">Primary amine oxidase</fullName>
        <ecNumber evidence="2">1.4.3.21</ecNumber>
    </submittedName>
</protein>
<dbReference type="EMBL" id="CABDVU010000001">
    <property type="protein sequence ID" value="VTN08544.1"/>
    <property type="molecule type" value="Genomic_DNA"/>
</dbReference>
<evidence type="ECO:0000313" key="3">
    <source>
        <dbReference type="Proteomes" id="UP000339249"/>
    </source>
</evidence>
<keyword evidence="2" id="KW-0560">Oxidoreductase</keyword>
<dbReference type="Gene3D" id="2.70.98.20">
    <property type="entry name" value="Copper amine oxidase, catalytic domain"/>
    <property type="match status" value="1"/>
</dbReference>
<dbReference type="Pfam" id="PF01179">
    <property type="entry name" value="Cu_amine_oxid"/>
    <property type="match status" value="1"/>
</dbReference>
<evidence type="ECO:0000259" key="1">
    <source>
        <dbReference type="Pfam" id="PF01179"/>
    </source>
</evidence>
<dbReference type="EC" id="1.4.3.21" evidence="2"/>
<evidence type="ECO:0000313" key="2">
    <source>
        <dbReference type="EMBL" id="VTN08544.1"/>
    </source>
</evidence>
<dbReference type="Proteomes" id="UP000339249">
    <property type="component" value="Unassembled WGS sequence"/>
</dbReference>
<accession>A0A4V6J144</accession>
<sequence length="71" mass="7615">MGTLTSPIVRGKDAPANSVLLDETIADYTGTPTTIPRAVAIFERYAGPEYKHQEMASPTSAPSVASWWYAG</sequence>
<reference evidence="2 3" key="1">
    <citation type="submission" date="2019-04" db="EMBL/GenBank/DDBJ databases">
        <authorList>
            <consortium name="Pathogen Informatics"/>
        </authorList>
    </citation>
    <scope>NUCLEOTIDE SEQUENCE [LARGE SCALE GENOMIC DNA]</scope>
    <source>
        <strain evidence="2 3">NCTC9185</strain>
    </source>
</reference>
<organism evidence="2 3">
    <name type="scientific">Raoultella terrigena</name>
    <name type="common">Klebsiella terrigena</name>
    <dbReference type="NCBI Taxonomy" id="577"/>
    <lineage>
        <taxon>Bacteria</taxon>
        <taxon>Pseudomonadati</taxon>
        <taxon>Pseudomonadota</taxon>
        <taxon>Gammaproteobacteria</taxon>
        <taxon>Enterobacterales</taxon>
        <taxon>Enterobacteriaceae</taxon>
        <taxon>Klebsiella/Raoultella group</taxon>
        <taxon>Raoultella</taxon>
    </lineage>
</organism>
<dbReference type="InterPro" id="IPR015798">
    <property type="entry name" value="Cu_amine_oxidase_C"/>
</dbReference>
<dbReference type="GO" id="GO:0008131">
    <property type="term" value="F:primary methylamine oxidase activity"/>
    <property type="evidence" value="ECO:0007669"/>
    <property type="project" value="UniProtKB-EC"/>
</dbReference>
<name>A0A4V6J144_RAOTE</name>
<dbReference type="GO" id="GO:0048038">
    <property type="term" value="F:quinone binding"/>
    <property type="evidence" value="ECO:0007669"/>
    <property type="project" value="InterPro"/>
</dbReference>
<gene>
    <name evidence="2" type="primary">maoA_3</name>
    <name evidence="2" type="ORF">NCTC9185_00422</name>
</gene>
<feature type="domain" description="Copper amine oxidase catalytic" evidence="1">
    <location>
        <begin position="1"/>
        <end position="58"/>
    </location>
</feature>
<dbReference type="SUPFAM" id="SSF49998">
    <property type="entry name" value="Amine oxidase catalytic domain"/>
    <property type="match status" value="1"/>
</dbReference>
<dbReference type="GO" id="GO:0009308">
    <property type="term" value="P:amine metabolic process"/>
    <property type="evidence" value="ECO:0007669"/>
    <property type="project" value="InterPro"/>
</dbReference>
<proteinExistence type="predicted"/>
<dbReference type="InterPro" id="IPR036460">
    <property type="entry name" value="Cu_amine_oxidase_C_sf"/>
</dbReference>
<dbReference type="AlphaFoldDB" id="A0A4V6J144"/>